<name>A0A1M5LNB4_9BACT</name>
<dbReference type="Proteomes" id="UP000184212">
    <property type="component" value="Unassembled WGS sequence"/>
</dbReference>
<protein>
    <submittedName>
        <fullName evidence="2">Dihydrofolate reductase</fullName>
    </submittedName>
</protein>
<reference evidence="2 3" key="1">
    <citation type="submission" date="2016-11" db="EMBL/GenBank/DDBJ databases">
        <authorList>
            <person name="Jaros S."/>
            <person name="Januszkiewicz K."/>
            <person name="Wedrychowicz H."/>
        </authorList>
    </citation>
    <scope>NUCLEOTIDE SEQUENCE [LARGE SCALE GENOMIC DNA]</scope>
    <source>
        <strain evidence="2 3">DSM 24574</strain>
    </source>
</reference>
<gene>
    <name evidence="2" type="ORF">SAMN04488109_1294</name>
</gene>
<evidence type="ECO:0000313" key="3">
    <source>
        <dbReference type="Proteomes" id="UP000184212"/>
    </source>
</evidence>
<dbReference type="RefSeq" id="WP_073132069.1">
    <property type="nucleotide sequence ID" value="NZ_FQWQ01000001.1"/>
</dbReference>
<dbReference type="InterPro" id="IPR050765">
    <property type="entry name" value="Riboflavin_Biosynth_HTPR"/>
</dbReference>
<evidence type="ECO:0000313" key="2">
    <source>
        <dbReference type="EMBL" id="SHG66149.1"/>
    </source>
</evidence>
<dbReference type="InterPro" id="IPR002734">
    <property type="entry name" value="RibDG_C"/>
</dbReference>
<feature type="domain" description="Bacterial bifunctional deaminase-reductase C-terminal" evidence="1">
    <location>
        <begin position="11"/>
        <end position="185"/>
    </location>
</feature>
<sequence>MEQKVTPQPGKLILDIAMSLDGYMAGPNISATHPLGEDGPRLHRWMFEEKTEIDNAVVAEMVDTAGAVLVGGRTYFTAIDDAWGGRTPFVVPAFVLTHRSPQIPVKGFTFVHDGIESALAQAKTAAGEKAVWLMGGADIIQQYLSAGLVDEMQIHITHILLGGGTRLFDTLAVPPELTKTRVIASDGVTHLRFKVVK</sequence>
<dbReference type="Pfam" id="PF01872">
    <property type="entry name" value="RibD_C"/>
    <property type="match status" value="1"/>
</dbReference>
<dbReference type="OrthoDB" id="195113at2"/>
<dbReference type="SUPFAM" id="SSF53597">
    <property type="entry name" value="Dihydrofolate reductase-like"/>
    <property type="match status" value="1"/>
</dbReference>
<organism evidence="2 3">
    <name type="scientific">Chryseolinea serpens</name>
    <dbReference type="NCBI Taxonomy" id="947013"/>
    <lineage>
        <taxon>Bacteria</taxon>
        <taxon>Pseudomonadati</taxon>
        <taxon>Bacteroidota</taxon>
        <taxon>Cytophagia</taxon>
        <taxon>Cytophagales</taxon>
        <taxon>Fulvivirgaceae</taxon>
        <taxon>Chryseolinea</taxon>
    </lineage>
</organism>
<dbReference type="EMBL" id="FQWQ01000001">
    <property type="protein sequence ID" value="SHG66149.1"/>
    <property type="molecule type" value="Genomic_DNA"/>
</dbReference>
<dbReference type="PANTHER" id="PTHR38011">
    <property type="entry name" value="DIHYDROFOLATE REDUCTASE FAMILY PROTEIN (AFU_ORTHOLOGUE AFUA_8G06820)"/>
    <property type="match status" value="1"/>
</dbReference>
<keyword evidence="3" id="KW-1185">Reference proteome</keyword>
<dbReference type="GO" id="GO:0009231">
    <property type="term" value="P:riboflavin biosynthetic process"/>
    <property type="evidence" value="ECO:0007669"/>
    <property type="project" value="InterPro"/>
</dbReference>
<dbReference type="AlphaFoldDB" id="A0A1M5LNB4"/>
<dbReference type="STRING" id="947013.SAMN04488109_1294"/>
<dbReference type="GO" id="GO:0008703">
    <property type="term" value="F:5-amino-6-(5-phosphoribosylamino)uracil reductase activity"/>
    <property type="evidence" value="ECO:0007669"/>
    <property type="project" value="InterPro"/>
</dbReference>
<accession>A0A1M5LNB4</accession>
<evidence type="ECO:0000259" key="1">
    <source>
        <dbReference type="Pfam" id="PF01872"/>
    </source>
</evidence>
<proteinExistence type="predicted"/>
<dbReference type="PANTHER" id="PTHR38011:SF12">
    <property type="entry name" value="BIFUNCTIONAL DEAMINASE-REDUCTASE DOMAIN PROTEIN"/>
    <property type="match status" value="1"/>
</dbReference>
<dbReference type="Gene3D" id="3.40.430.10">
    <property type="entry name" value="Dihydrofolate Reductase, subunit A"/>
    <property type="match status" value="1"/>
</dbReference>
<dbReference type="InterPro" id="IPR024072">
    <property type="entry name" value="DHFR-like_dom_sf"/>
</dbReference>